<proteinExistence type="predicted"/>
<keyword evidence="1" id="KW-0963">Cytoplasm</keyword>
<keyword evidence="3" id="KW-0159">Chromosome partition</keyword>
<evidence type="ECO:0000313" key="6">
    <source>
        <dbReference type="EMBL" id="HGT38785.1"/>
    </source>
</evidence>
<sequence>MSAELPADAAAGSLTDAETWSVEELDAAYQRALAALDAVDSEILATAGEASLGAAAAAVSAGTAARNETPPSAETPASAPEENPPLSAAQVIEACLFVGGTALTAGRLAALLKGDYTAQFVEETIDALNRRYRTEGRPYEVRLGEGGYRLVLKEEYERLRHKVFGLGPREVRLSQEALEVLAAVAYHQPVSEAGLAELGKPHAGPTLRQLLRRDLLAVQRETSDPKTPLYVTTPRFLSLFGLGSLDELPRPETLLYK</sequence>
<dbReference type="InterPro" id="IPR036388">
    <property type="entry name" value="WH-like_DNA-bd_sf"/>
</dbReference>
<feature type="region of interest" description="Disordered" evidence="5">
    <location>
        <begin position="63"/>
        <end position="84"/>
    </location>
</feature>
<keyword evidence="2" id="KW-0132">Cell division</keyword>
<protein>
    <recommendedName>
        <fullName evidence="7">SMC-Scp complex subunit ScpB</fullName>
    </recommendedName>
</protein>
<keyword evidence="4" id="KW-0131">Cell cycle</keyword>
<evidence type="ECO:0000256" key="2">
    <source>
        <dbReference type="ARBA" id="ARBA00022618"/>
    </source>
</evidence>
<dbReference type="EMBL" id="DSVQ01000012">
    <property type="protein sequence ID" value="HGT38785.1"/>
    <property type="molecule type" value="Genomic_DNA"/>
</dbReference>
<comment type="caution">
    <text evidence="6">The sequence shown here is derived from an EMBL/GenBank/DDBJ whole genome shotgun (WGS) entry which is preliminary data.</text>
</comment>
<gene>
    <name evidence="6" type="ORF">ENS64_05915</name>
</gene>
<dbReference type="GO" id="GO:0051304">
    <property type="term" value="P:chromosome separation"/>
    <property type="evidence" value="ECO:0007669"/>
    <property type="project" value="InterPro"/>
</dbReference>
<dbReference type="GO" id="GO:0051301">
    <property type="term" value="P:cell division"/>
    <property type="evidence" value="ECO:0007669"/>
    <property type="project" value="UniProtKB-KW"/>
</dbReference>
<reference evidence="6" key="1">
    <citation type="journal article" date="2020" name="mSystems">
        <title>Genome- and Community-Level Interaction Insights into Carbon Utilization and Element Cycling Functions of Hydrothermarchaeota in Hydrothermal Sediment.</title>
        <authorList>
            <person name="Zhou Z."/>
            <person name="Liu Y."/>
            <person name="Xu W."/>
            <person name="Pan J."/>
            <person name="Luo Z.H."/>
            <person name="Li M."/>
        </authorList>
    </citation>
    <scope>NUCLEOTIDE SEQUENCE [LARGE SCALE GENOMIC DNA]</scope>
    <source>
        <strain evidence="6">SpSt-508</strain>
    </source>
</reference>
<evidence type="ECO:0000256" key="5">
    <source>
        <dbReference type="SAM" id="MobiDB-lite"/>
    </source>
</evidence>
<dbReference type="AlphaFoldDB" id="A0A7C4QP25"/>
<accession>A0A7C4QP25</accession>
<dbReference type="PANTHER" id="PTHR34298">
    <property type="entry name" value="SEGREGATION AND CONDENSATION PROTEIN B"/>
    <property type="match status" value="1"/>
</dbReference>
<dbReference type="PANTHER" id="PTHR34298:SF2">
    <property type="entry name" value="SEGREGATION AND CONDENSATION PROTEIN B"/>
    <property type="match status" value="1"/>
</dbReference>
<dbReference type="SUPFAM" id="SSF46785">
    <property type="entry name" value="Winged helix' DNA-binding domain"/>
    <property type="match status" value="2"/>
</dbReference>
<dbReference type="Gene3D" id="1.10.10.10">
    <property type="entry name" value="Winged helix-like DNA-binding domain superfamily/Winged helix DNA-binding domain"/>
    <property type="match status" value="2"/>
</dbReference>
<name>A0A7C4QP25_9PLAN</name>
<dbReference type="InterPro" id="IPR005234">
    <property type="entry name" value="ScpB_csome_segregation"/>
</dbReference>
<dbReference type="InterPro" id="IPR036390">
    <property type="entry name" value="WH_DNA-bd_sf"/>
</dbReference>
<evidence type="ECO:0008006" key="7">
    <source>
        <dbReference type="Google" id="ProtNLM"/>
    </source>
</evidence>
<organism evidence="6">
    <name type="scientific">Schlesneria paludicola</name>
    <dbReference type="NCBI Taxonomy" id="360056"/>
    <lineage>
        <taxon>Bacteria</taxon>
        <taxon>Pseudomonadati</taxon>
        <taxon>Planctomycetota</taxon>
        <taxon>Planctomycetia</taxon>
        <taxon>Planctomycetales</taxon>
        <taxon>Planctomycetaceae</taxon>
        <taxon>Schlesneria</taxon>
    </lineage>
</organism>
<evidence type="ECO:0000256" key="4">
    <source>
        <dbReference type="ARBA" id="ARBA00023306"/>
    </source>
</evidence>
<evidence type="ECO:0000256" key="1">
    <source>
        <dbReference type="ARBA" id="ARBA00022490"/>
    </source>
</evidence>
<dbReference type="Pfam" id="PF04079">
    <property type="entry name" value="SMC_ScpB"/>
    <property type="match status" value="1"/>
</dbReference>
<evidence type="ECO:0000256" key="3">
    <source>
        <dbReference type="ARBA" id="ARBA00022829"/>
    </source>
</evidence>